<organism evidence="1 2">
    <name type="scientific">Melastoma candidum</name>
    <dbReference type="NCBI Taxonomy" id="119954"/>
    <lineage>
        <taxon>Eukaryota</taxon>
        <taxon>Viridiplantae</taxon>
        <taxon>Streptophyta</taxon>
        <taxon>Embryophyta</taxon>
        <taxon>Tracheophyta</taxon>
        <taxon>Spermatophyta</taxon>
        <taxon>Magnoliopsida</taxon>
        <taxon>eudicotyledons</taxon>
        <taxon>Gunneridae</taxon>
        <taxon>Pentapetalae</taxon>
        <taxon>rosids</taxon>
        <taxon>malvids</taxon>
        <taxon>Myrtales</taxon>
        <taxon>Melastomataceae</taxon>
        <taxon>Melastomatoideae</taxon>
        <taxon>Melastomateae</taxon>
        <taxon>Melastoma</taxon>
    </lineage>
</organism>
<evidence type="ECO:0000313" key="2">
    <source>
        <dbReference type="Proteomes" id="UP001057402"/>
    </source>
</evidence>
<reference evidence="2" key="1">
    <citation type="journal article" date="2023" name="Front. Plant Sci.">
        <title>Chromosomal-level genome assembly of Melastoma candidum provides insights into trichome evolution.</title>
        <authorList>
            <person name="Zhong Y."/>
            <person name="Wu W."/>
            <person name="Sun C."/>
            <person name="Zou P."/>
            <person name="Liu Y."/>
            <person name="Dai S."/>
            <person name="Zhou R."/>
        </authorList>
    </citation>
    <scope>NUCLEOTIDE SEQUENCE [LARGE SCALE GENOMIC DNA]</scope>
</reference>
<comment type="caution">
    <text evidence="1">The sequence shown here is derived from an EMBL/GenBank/DDBJ whole genome shotgun (WGS) entry which is preliminary data.</text>
</comment>
<proteinExistence type="predicted"/>
<protein>
    <submittedName>
        <fullName evidence="1">Uncharacterized protein</fullName>
    </submittedName>
</protein>
<evidence type="ECO:0000313" key="1">
    <source>
        <dbReference type="EMBL" id="KAI4385887.1"/>
    </source>
</evidence>
<dbReference type="Proteomes" id="UP001057402">
    <property type="component" value="Chromosome 2"/>
</dbReference>
<dbReference type="EMBL" id="CM042881">
    <property type="protein sequence ID" value="KAI4385887.1"/>
    <property type="molecule type" value="Genomic_DNA"/>
</dbReference>
<sequence length="343" mass="38410">MQDHSYSKNSHFQRAAAGVVNEKLNELITKKFDVDKLSLESNRVVRIADMGCAAGPNTFLAMENLVRTIRANCLREAPEFHVFFNDLPSNDFNALFAALPSDNNRGYFAAGVAGSFHRRLFPDLYLHFVYTSTALHRLSMAPEEVSRTGSPAWNKGRVHYTSAGKEVVKAYSNQFGKDFGDFLQAREKEVVSGGMVTIIMPGIPNGMPHRKVPSGLMFHLMDECLADMVKEGLIPEKDVDNFNLPVYTPSPEEMTTAVTQNGEFTIEAMELTNPSPTPAGPIDVRMWTMHVRVAMDAILREDFTADTIDELFERLCMKLSAATEELDSTYKDGIQLFIVLRRK</sequence>
<name>A0ACB9S3T3_9MYRT</name>
<accession>A0ACB9S3T3</accession>
<keyword evidence="2" id="KW-1185">Reference proteome</keyword>
<gene>
    <name evidence="1" type="ORF">MLD38_003875</name>
</gene>